<evidence type="ECO:0000256" key="6">
    <source>
        <dbReference type="ARBA" id="ARBA00048707"/>
    </source>
</evidence>
<comment type="subunit">
    <text evidence="8">Monomer.</text>
</comment>
<evidence type="ECO:0000256" key="2">
    <source>
        <dbReference type="ARBA" id="ARBA00022555"/>
    </source>
</evidence>
<dbReference type="Pfam" id="PF01195">
    <property type="entry name" value="Pept_tRNA_hydro"/>
    <property type="match status" value="1"/>
</dbReference>
<dbReference type="GO" id="GO:0072344">
    <property type="term" value="P:rescue of stalled ribosome"/>
    <property type="evidence" value="ECO:0007669"/>
    <property type="project" value="UniProtKB-UniRule"/>
</dbReference>
<dbReference type="RefSeq" id="WP_135271419.1">
    <property type="nucleotide sequence ID" value="NZ_SRIB01000010.1"/>
</dbReference>
<reference evidence="11 12" key="1">
    <citation type="submission" date="2019-03" db="EMBL/GenBank/DDBJ databases">
        <title>Draft genome sequence data and analysis of a Fermenting Bacterium, Soehngenia longevitae strain 1933PT, isolated from petroleum reservoir in Azerbaijan.</title>
        <authorList>
            <person name="Grouzdev D.S."/>
            <person name="Bidzhieva S.K."/>
            <person name="Sokolova D.S."/>
            <person name="Tourova T.P."/>
            <person name="Poltaraus A.B."/>
            <person name="Nazina T.N."/>
        </authorList>
    </citation>
    <scope>NUCLEOTIDE SEQUENCE [LARGE SCALE GENOMIC DNA]</scope>
    <source>
        <strain evidence="11 12">1933P</strain>
    </source>
</reference>
<dbReference type="EC" id="3.1.1.29" evidence="1 8"/>
<dbReference type="PANTHER" id="PTHR17224">
    <property type="entry name" value="PEPTIDYL-TRNA HYDROLASE"/>
    <property type="match status" value="1"/>
</dbReference>
<keyword evidence="2 8" id="KW-0820">tRNA-binding</keyword>
<dbReference type="HAMAP" id="MF_00083">
    <property type="entry name" value="Pept_tRNA_hydro_bact"/>
    <property type="match status" value="1"/>
</dbReference>
<dbReference type="GO" id="GO:0005737">
    <property type="term" value="C:cytoplasm"/>
    <property type="evidence" value="ECO:0007669"/>
    <property type="project" value="UniProtKB-SubCell"/>
</dbReference>
<keyword evidence="4 8" id="KW-0694">RNA-binding</keyword>
<comment type="caution">
    <text evidence="11">The sequence shown here is derived from an EMBL/GenBank/DDBJ whole genome shotgun (WGS) entry which is preliminary data.</text>
</comment>
<comment type="function">
    <text evidence="8">Catalyzes the release of premature peptidyl moieties from peptidyl-tRNA molecules trapped in stalled 50S ribosomal subunits, and thus maintains levels of free tRNAs and 50S ribosomes.</text>
</comment>
<dbReference type="InterPro" id="IPR036416">
    <property type="entry name" value="Pept_tRNA_hydro_sf"/>
</dbReference>
<dbReference type="GO" id="GO:0000049">
    <property type="term" value="F:tRNA binding"/>
    <property type="evidence" value="ECO:0007669"/>
    <property type="project" value="UniProtKB-UniRule"/>
</dbReference>
<dbReference type="Proteomes" id="UP000298381">
    <property type="component" value="Unassembled WGS sequence"/>
</dbReference>
<evidence type="ECO:0000256" key="3">
    <source>
        <dbReference type="ARBA" id="ARBA00022801"/>
    </source>
</evidence>
<accession>A0A4Z0D1M2</accession>
<comment type="similarity">
    <text evidence="5 8 10">Belongs to the PTH family.</text>
</comment>
<organism evidence="11 12">
    <name type="scientific">Soehngenia longivitae</name>
    <dbReference type="NCBI Taxonomy" id="2562294"/>
    <lineage>
        <taxon>Bacteria</taxon>
        <taxon>Bacillati</taxon>
        <taxon>Bacillota</taxon>
        <taxon>Tissierellia</taxon>
        <taxon>Tissierellales</taxon>
        <taxon>Tissierellaceae</taxon>
        <taxon>Soehngenia</taxon>
    </lineage>
</organism>
<evidence type="ECO:0000256" key="8">
    <source>
        <dbReference type="HAMAP-Rule" id="MF_00083"/>
    </source>
</evidence>
<keyword evidence="8" id="KW-0963">Cytoplasm</keyword>
<dbReference type="Gene3D" id="3.40.50.1470">
    <property type="entry name" value="Peptidyl-tRNA hydrolase"/>
    <property type="match status" value="1"/>
</dbReference>
<dbReference type="InterPro" id="IPR018171">
    <property type="entry name" value="Pept_tRNA_hydro_CS"/>
</dbReference>
<dbReference type="GO" id="GO:0004045">
    <property type="term" value="F:peptidyl-tRNA hydrolase activity"/>
    <property type="evidence" value="ECO:0007669"/>
    <property type="project" value="UniProtKB-UniRule"/>
</dbReference>
<dbReference type="CDD" id="cd00462">
    <property type="entry name" value="PTH"/>
    <property type="match status" value="1"/>
</dbReference>
<evidence type="ECO:0000313" key="11">
    <source>
        <dbReference type="EMBL" id="TFZ39651.1"/>
    </source>
</evidence>
<comment type="catalytic activity">
    <reaction evidence="6 8 9">
        <text>an N-acyl-L-alpha-aminoacyl-tRNA + H2O = an N-acyl-L-amino acid + a tRNA + H(+)</text>
        <dbReference type="Rhea" id="RHEA:54448"/>
        <dbReference type="Rhea" id="RHEA-COMP:10123"/>
        <dbReference type="Rhea" id="RHEA-COMP:13883"/>
        <dbReference type="ChEBI" id="CHEBI:15377"/>
        <dbReference type="ChEBI" id="CHEBI:15378"/>
        <dbReference type="ChEBI" id="CHEBI:59874"/>
        <dbReference type="ChEBI" id="CHEBI:78442"/>
        <dbReference type="ChEBI" id="CHEBI:138191"/>
        <dbReference type="EC" id="3.1.1.29"/>
    </reaction>
</comment>
<comment type="function">
    <text evidence="8">Hydrolyzes ribosome-free peptidyl-tRNAs (with 1 or more amino acids incorporated), which drop off the ribosome during protein synthesis, or as a result of ribosome stalling.</text>
</comment>
<evidence type="ECO:0000256" key="4">
    <source>
        <dbReference type="ARBA" id="ARBA00022884"/>
    </source>
</evidence>
<dbReference type="PROSITE" id="PS01196">
    <property type="entry name" value="PEPT_TRNA_HYDROL_2"/>
    <property type="match status" value="1"/>
</dbReference>
<dbReference type="NCBIfam" id="TIGR00447">
    <property type="entry name" value="pth"/>
    <property type="match status" value="1"/>
</dbReference>
<feature type="binding site" evidence="8">
    <location>
        <position position="66"/>
    </location>
    <ligand>
        <name>tRNA</name>
        <dbReference type="ChEBI" id="CHEBI:17843"/>
    </ligand>
</feature>
<feature type="binding site" evidence="8">
    <location>
        <position position="14"/>
    </location>
    <ligand>
        <name>tRNA</name>
        <dbReference type="ChEBI" id="CHEBI:17843"/>
    </ligand>
</feature>
<dbReference type="PANTHER" id="PTHR17224:SF1">
    <property type="entry name" value="PEPTIDYL-TRNA HYDROLASE"/>
    <property type="match status" value="1"/>
</dbReference>
<evidence type="ECO:0000256" key="9">
    <source>
        <dbReference type="RuleBase" id="RU000673"/>
    </source>
</evidence>
<keyword evidence="12" id="KW-1185">Reference proteome</keyword>
<feature type="binding site" evidence="8">
    <location>
        <position position="64"/>
    </location>
    <ligand>
        <name>tRNA</name>
        <dbReference type="ChEBI" id="CHEBI:17843"/>
    </ligand>
</feature>
<gene>
    <name evidence="8" type="primary">pth</name>
    <name evidence="11" type="ORF">E4100_07475</name>
</gene>
<feature type="binding site" evidence="8">
    <location>
        <position position="112"/>
    </location>
    <ligand>
        <name>tRNA</name>
        <dbReference type="ChEBI" id="CHEBI:17843"/>
    </ligand>
</feature>
<feature type="site" description="Discriminates between blocked and unblocked aminoacyl-tRNA" evidence="8">
    <location>
        <position position="9"/>
    </location>
</feature>
<proteinExistence type="inferred from homology"/>
<evidence type="ECO:0000256" key="1">
    <source>
        <dbReference type="ARBA" id="ARBA00013260"/>
    </source>
</evidence>
<evidence type="ECO:0000256" key="5">
    <source>
        <dbReference type="ARBA" id="ARBA00038063"/>
    </source>
</evidence>
<dbReference type="InterPro" id="IPR001328">
    <property type="entry name" value="Pept_tRNA_hydro"/>
</dbReference>
<protein>
    <recommendedName>
        <fullName evidence="7 8">Peptidyl-tRNA hydrolase</fullName>
        <shortName evidence="8">Pth</shortName>
        <ecNumber evidence="1 8">3.1.1.29</ecNumber>
    </recommendedName>
</protein>
<dbReference type="FunFam" id="3.40.50.1470:FF:000001">
    <property type="entry name" value="Peptidyl-tRNA hydrolase"/>
    <property type="match status" value="1"/>
</dbReference>
<dbReference type="OrthoDB" id="9800507at2"/>
<evidence type="ECO:0000256" key="7">
    <source>
        <dbReference type="ARBA" id="ARBA00050038"/>
    </source>
</evidence>
<feature type="site" description="Stabilizes the basic form of H active site to accept a proton" evidence="8">
    <location>
        <position position="91"/>
    </location>
</feature>
<dbReference type="PROSITE" id="PS01195">
    <property type="entry name" value="PEPT_TRNA_HYDROL_1"/>
    <property type="match status" value="1"/>
</dbReference>
<dbReference type="EMBL" id="SRIB01000010">
    <property type="protein sequence ID" value="TFZ39651.1"/>
    <property type="molecule type" value="Genomic_DNA"/>
</dbReference>
<dbReference type="AlphaFoldDB" id="A0A4Z0D1M2"/>
<keyword evidence="3 8" id="KW-0378">Hydrolase</keyword>
<comment type="subcellular location">
    <subcellularLocation>
        <location evidence="8">Cytoplasm</location>
    </subcellularLocation>
</comment>
<sequence length="186" mass="21039">MIIIAGLGNPGREYINTRHNIGYMVIDELARRNNIDVDRIKFESLTKEINIYGEKVLLLKPITYMNNSGIAIKKAVSFYKIPLQQLLVIYDDIDIDFGSIRIRKKGSGGTHNGMKSVVKELNNTEFPRIRIGVGKKPSGWDLADFVLSDFTKEEKVKIEDSIKLACDAVEVFIKDGIDKAMNLYNN</sequence>
<feature type="active site" description="Proton acceptor" evidence="8">
    <location>
        <position position="19"/>
    </location>
</feature>
<evidence type="ECO:0000313" key="12">
    <source>
        <dbReference type="Proteomes" id="UP000298381"/>
    </source>
</evidence>
<dbReference type="SUPFAM" id="SSF53178">
    <property type="entry name" value="Peptidyl-tRNA hydrolase-like"/>
    <property type="match status" value="1"/>
</dbReference>
<name>A0A4Z0D1M2_9FIRM</name>
<evidence type="ECO:0000256" key="10">
    <source>
        <dbReference type="RuleBase" id="RU004320"/>
    </source>
</evidence>
<dbReference type="GO" id="GO:0006515">
    <property type="term" value="P:protein quality control for misfolded or incompletely synthesized proteins"/>
    <property type="evidence" value="ECO:0007669"/>
    <property type="project" value="UniProtKB-UniRule"/>
</dbReference>